<feature type="non-terminal residue" evidence="1">
    <location>
        <position position="1"/>
    </location>
</feature>
<evidence type="ECO:0008006" key="3">
    <source>
        <dbReference type="Google" id="ProtNLM"/>
    </source>
</evidence>
<protein>
    <recommendedName>
        <fullName evidence="3">UVR domain-containing protein</fullName>
    </recommendedName>
</protein>
<proteinExistence type="predicted"/>
<keyword evidence="2" id="KW-1185">Reference proteome</keyword>
<evidence type="ECO:0000313" key="2">
    <source>
        <dbReference type="Proteomes" id="UP001189429"/>
    </source>
</evidence>
<reference evidence="1" key="1">
    <citation type="submission" date="2023-10" db="EMBL/GenBank/DDBJ databases">
        <authorList>
            <person name="Chen Y."/>
            <person name="Shah S."/>
            <person name="Dougan E. K."/>
            <person name="Thang M."/>
            <person name="Chan C."/>
        </authorList>
    </citation>
    <scope>NUCLEOTIDE SEQUENCE [LARGE SCALE GENOMIC DNA]</scope>
</reference>
<sequence>AAELLATARRRALSAGAQSREWGEARRQKQKAVESEDFAKAGELKRRQDALEGAVDVDAELCRLAESKRKAAEEEDFGLASELKTRERHLREVLASLSTSAAETAAALSREAAALLRPPARLPEALRAAAARPARGGGPALLEAVAADLASEVPAPGLAAGLP</sequence>
<dbReference type="EMBL" id="CAUYUJ010000559">
    <property type="protein sequence ID" value="CAK0791319.1"/>
    <property type="molecule type" value="Genomic_DNA"/>
</dbReference>
<organism evidence="1 2">
    <name type="scientific">Prorocentrum cordatum</name>
    <dbReference type="NCBI Taxonomy" id="2364126"/>
    <lineage>
        <taxon>Eukaryota</taxon>
        <taxon>Sar</taxon>
        <taxon>Alveolata</taxon>
        <taxon>Dinophyceae</taxon>
        <taxon>Prorocentrales</taxon>
        <taxon>Prorocentraceae</taxon>
        <taxon>Prorocentrum</taxon>
    </lineage>
</organism>
<evidence type="ECO:0000313" key="1">
    <source>
        <dbReference type="EMBL" id="CAK0791319.1"/>
    </source>
</evidence>
<name>A0ABN9PJ85_9DINO</name>
<gene>
    <name evidence="1" type="ORF">PCOR1329_LOCUS2254</name>
</gene>
<comment type="caution">
    <text evidence="1">The sequence shown here is derived from an EMBL/GenBank/DDBJ whole genome shotgun (WGS) entry which is preliminary data.</text>
</comment>
<dbReference type="Proteomes" id="UP001189429">
    <property type="component" value="Unassembled WGS sequence"/>
</dbReference>
<accession>A0ABN9PJ85</accession>